<evidence type="ECO:0000313" key="1">
    <source>
        <dbReference type="EMBL" id="CAC88786.1"/>
    </source>
</evidence>
<proteinExistence type="predicted"/>
<reference evidence="1" key="2">
    <citation type="journal article" date="2002" name="EMBO J.">
        <title>Endogenous viral sequences and their potential contribution to heritable virus resistance in plants.</title>
        <authorList>
            <person name="Mette M.F."/>
            <person name="Kanno T."/>
            <person name="Aufsatz W."/>
            <person name="Jakowitsch J."/>
            <person name="van der Winden J."/>
            <person name="Matzke M.A."/>
            <person name="Matzke A.J."/>
        </authorList>
    </citation>
    <scope>NUCLEOTIDE SEQUENCE</scope>
</reference>
<dbReference type="AlphaFoldDB" id="Q93YE1"/>
<dbReference type="EMBL" id="AJ414166">
    <property type="protein sequence ID" value="CAC88786.1"/>
    <property type="molecule type" value="Genomic_DNA"/>
</dbReference>
<reference evidence="1" key="1">
    <citation type="journal article" date="1999" name="Proc. Natl. Acad. Sci. U.S.A.">
        <title>Integrated pararetroviral sequences define a unique class of dispersed repetitive DNA in plants.</title>
        <authorList>
            <person name="Jakowitsch J."/>
            <person name="Mette M.F."/>
            <person name="van der Winden J."/>
            <person name="Matzke M.A."/>
            <person name="Matzke A.J."/>
        </authorList>
    </citation>
    <scope>NUCLEOTIDE SEQUENCE</scope>
</reference>
<organism evidence="1">
    <name type="scientific">Nicotiana tabacum</name>
    <name type="common">Common tobacco</name>
    <dbReference type="NCBI Taxonomy" id="4097"/>
    <lineage>
        <taxon>Eukaryota</taxon>
        <taxon>Viridiplantae</taxon>
        <taxon>Streptophyta</taxon>
        <taxon>Embryophyta</taxon>
        <taxon>Tracheophyta</taxon>
        <taxon>Spermatophyta</taxon>
        <taxon>Magnoliopsida</taxon>
        <taxon>eudicotyledons</taxon>
        <taxon>Gunneridae</taxon>
        <taxon>Pentapetalae</taxon>
        <taxon>asterids</taxon>
        <taxon>lamiids</taxon>
        <taxon>Solanales</taxon>
        <taxon>Solanaceae</taxon>
        <taxon>Nicotianoideae</taxon>
        <taxon>Nicotianeae</taxon>
        <taxon>Nicotiana</taxon>
    </lineage>
</organism>
<accession>Q93YE1</accession>
<sequence length="70" mass="8260">MNKEEFALEEKTYENPEGLKITIIFSNLGRRYKKIGNNLNLMLEKEAVRLEDSLTAMVRITKENEEIDRK</sequence>
<protein>
    <submittedName>
        <fullName evidence="1">Putative coat protein</fullName>
    </submittedName>
</protein>
<name>Q93YE1_TOBAC</name>